<evidence type="ECO:0000313" key="3">
    <source>
        <dbReference type="Proteomes" id="UP000018721"/>
    </source>
</evidence>
<reference evidence="2 3" key="1">
    <citation type="submission" date="2013-11" db="EMBL/GenBank/DDBJ databases">
        <title>The Genome Sequence of Phytophthora parasitica P1569.</title>
        <authorList>
            <consortium name="The Broad Institute Genomics Platform"/>
            <person name="Russ C."/>
            <person name="Tyler B."/>
            <person name="Panabieres F."/>
            <person name="Shan W."/>
            <person name="Tripathy S."/>
            <person name="Grunwald N."/>
            <person name="Machado M."/>
            <person name="Johnson C.S."/>
            <person name="Arredondo F."/>
            <person name="Hong C."/>
            <person name="Coffey M."/>
            <person name="Young S.K."/>
            <person name="Zeng Q."/>
            <person name="Gargeya S."/>
            <person name="Fitzgerald M."/>
            <person name="Abouelleil A."/>
            <person name="Alvarado L."/>
            <person name="Chapman S.B."/>
            <person name="Gainer-Dewar J."/>
            <person name="Goldberg J."/>
            <person name="Griggs A."/>
            <person name="Gujja S."/>
            <person name="Hansen M."/>
            <person name="Howarth C."/>
            <person name="Imamovic A."/>
            <person name="Ireland A."/>
            <person name="Larimer J."/>
            <person name="McCowan C."/>
            <person name="Murphy C."/>
            <person name="Pearson M."/>
            <person name="Poon T.W."/>
            <person name="Priest M."/>
            <person name="Roberts A."/>
            <person name="Saif S."/>
            <person name="Shea T."/>
            <person name="Sykes S."/>
            <person name="Wortman J."/>
            <person name="Nusbaum C."/>
            <person name="Birren B."/>
        </authorList>
    </citation>
    <scope>NUCLEOTIDE SEQUENCE [LARGE SCALE GENOMIC DNA]</scope>
    <source>
        <strain evidence="2 3">P1569</strain>
    </source>
</reference>
<sequence length="56" mass="6121">MMRNIQQGVANTAEEAEQPSAVQAAGRCRQQLQAVAIEGKVEVVHVAREPVEVTEY</sequence>
<dbReference type="AlphaFoldDB" id="V9G2L4"/>
<gene>
    <name evidence="2" type="ORF">F443_00276</name>
</gene>
<proteinExistence type="predicted"/>
<dbReference type="Proteomes" id="UP000018721">
    <property type="component" value="Unassembled WGS sequence"/>
</dbReference>
<dbReference type="HOGENOM" id="CLU_3018479_0_0_1"/>
<protein>
    <submittedName>
        <fullName evidence="2">Uncharacterized protein</fullName>
    </submittedName>
</protein>
<evidence type="ECO:0000313" key="2">
    <source>
        <dbReference type="EMBL" id="ETI57418.1"/>
    </source>
</evidence>
<name>V9G2L4_PHYNI</name>
<keyword evidence="3" id="KW-1185">Reference proteome</keyword>
<organism evidence="2 3">
    <name type="scientific">Phytophthora nicotianae P1569</name>
    <dbReference type="NCBI Taxonomy" id="1317065"/>
    <lineage>
        <taxon>Eukaryota</taxon>
        <taxon>Sar</taxon>
        <taxon>Stramenopiles</taxon>
        <taxon>Oomycota</taxon>
        <taxon>Peronosporomycetes</taxon>
        <taxon>Peronosporales</taxon>
        <taxon>Peronosporaceae</taxon>
        <taxon>Phytophthora</taxon>
    </lineage>
</organism>
<feature type="compositionally biased region" description="Polar residues" evidence="1">
    <location>
        <begin position="1"/>
        <end position="10"/>
    </location>
</feature>
<evidence type="ECO:0000256" key="1">
    <source>
        <dbReference type="SAM" id="MobiDB-lite"/>
    </source>
</evidence>
<comment type="caution">
    <text evidence="2">The sequence shown here is derived from an EMBL/GenBank/DDBJ whole genome shotgun (WGS) entry which is preliminary data.</text>
</comment>
<feature type="region of interest" description="Disordered" evidence="1">
    <location>
        <begin position="1"/>
        <end position="23"/>
    </location>
</feature>
<accession>V9G2L4</accession>
<dbReference type="EMBL" id="ANIZ01000043">
    <property type="protein sequence ID" value="ETI57418.1"/>
    <property type="molecule type" value="Genomic_DNA"/>
</dbReference>